<dbReference type="InterPro" id="IPR023867">
    <property type="entry name" value="Sulphatase_maturase_rSAM"/>
</dbReference>
<dbReference type="PROSITE" id="PS51918">
    <property type="entry name" value="RADICAL_SAM"/>
    <property type="match status" value="1"/>
</dbReference>
<sequence length="405" mass="45103">MVNDKALVSGFGPIEMVVLQGTSYCNLNCSYCYLSEESRRHSATMTLETIQRAFEEVTSSPFTGSRLRVSWHSGEPLVLKPDYYRAAIETVLNVRDGSPRPDLVIDFDFQTNATLINAAWIEFFKEYEGLVTLGVSCDGPAELHDRHRKNWSGRSSHAATERGMQALSEAGIPFDVTAVISPDGLDEPELFLAYFEPFVPFIREFHFNLHDELFIDTRDRAGASSYVMRYKAFLSRLLDLIASGNYKTPKIRNFASFYNRLFVPAAERPSYDARSMSAPFKTVSIEMNGDLTTFYAGLTLDECGDQKNLYGDGRGLVIGNILESSLSEMAGSEKLKLMMHDFETSHSACESSCDYFDVCSGGYNLIKLRRHGTFGATETPECLVHVKAFADAVLEHMSGSLQAAG</sequence>
<keyword evidence="5" id="KW-0411">Iron-sulfur</keyword>
<dbReference type="PANTHER" id="PTHR43273:SF8">
    <property type="entry name" value="RADICAL SAM DOMAIN PROTEIN"/>
    <property type="match status" value="1"/>
</dbReference>
<dbReference type="EMBL" id="ARYM01000021">
    <property type="protein sequence ID" value="KCZ97322.1"/>
    <property type="molecule type" value="Genomic_DNA"/>
</dbReference>
<dbReference type="SFLD" id="SFLDG01386">
    <property type="entry name" value="main_SPASM_domain-containing"/>
    <property type="match status" value="1"/>
</dbReference>
<keyword evidence="2" id="KW-0949">S-adenosyl-L-methionine</keyword>
<dbReference type="SFLD" id="SFLDG01072">
    <property type="entry name" value="dehydrogenase_like"/>
    <property type="match status" value="1"/>
</dbReference>
<dbReference type="Pfam" id="PF04055">
    <property type="entry name" value="Radical_SAM"/>
    <property type="match status" value="1"/>
</dbReference>
<evidence type="ECO:0000259" key="6">
    <source>
        <dbReference type="PROSITE" id="PS51918"/>
    </source>
</evidence>
<keyword evidence="4" id="KW-0408">Iron</keyword>
<dbReference type="STRING" id="1280954.HPO_15403"/>
<evidence type="ECO:0000256" key="3">
    <source>
        <dbReference type="ARBA" id="ARBA00022723"/>
    </source>
</evidence>
<feature type="domain" description="Radical SAM core" evidence="6">
    <location>
        <begin position="9"/>
        <end position="234"/>
    </location>
</feature>
<evidence type="ECO:0000313" key="8">
    <source>
        <dbReference type="Proteomes" id="UP000027100"/>
    </source>
</evidence>
<dbReference type="InterPro" id="IPR058240">
    <property type="entry name" value="rSAM_sf"/>
</dbReference>
<name>A0A062VAV4_9PROT</name>
<gene>
    <name evidence="7" type="ORF">HPO_15403</name>
</gene>
<dbReference type="CDD" id="cd01335">
    <property type="entry name" value="Radical_SAM"/>
    <property type="match status" value="1"/>
</dbReference>
<evidence type="ECO:0000256" key="2">
    <source>
        <dbReference type="ARBA" id="ARBA00022691"/>
    </source>
</evidence>
<dbReference type="SUPFAM" id="SSF102114">
    <property type="entry name" value="Radical SAM enzymes"/>
    <property type="match status" value="1"/>
</dbReference>
<accession>A0A062VAV4</accession>
<keyword evidence="3" id="KW-0479">Metal-binding</keyword>
<protein>
    <submittedName>
        <fullName evidence="7">Radical SAM protein</fullName>
    </submittedName>
</protein>
<dbReference type="Gene3D" id="3.20.20.70">
    <property type="entry name" value="Aldolase class I"/>
    <property type="match status" value="1"/>
</dbReference>
<dbReference type="InterPro" id="IPR013785">
    <property type="entry name" value="Aldolase_TIM"/>
</dbReference>
<comment type="caution">
    <text evidence="7">The sequence shown here is derived from an EMBL/GenBank/DDBJ whole genome shotgun (WGS) entry which is preliminary data.</text>
</comment>
<evidence type="ECO:0000256" key="5">
    <source>
        <dbReference type="ARBA" id="ARBA00023014"/>
    </source>
</evidence>
<dbReference type="GO" id="GO:0046872">
    <property type="term" value="F:metal ion binding"/>
    <property type="evidence" value="ECO:0007669"/>
    <property type="project" value="UniProtKB-KW"/>
</dbReference>
<dbReference type="Proteomes" id="UP000027100">
    <property type="component" value="Unassembled WGS sequence"/>
</dbReference>
<proteinExistence type="predicted"/>
<keyword evidence="8" id="KW-1185">Reference proteome</keyword>
<evidence type="ECO:0000256" key="4">
    <source>
        <dbReference type="ARBA" id="ARBA00023004"/>
    </source>
</evidence>
<dbReference type="SFLD" id="SFLDS00029">
    <property type="entry name" value="Radical_SAM"/>
    <property type="match status" value="1"/>
</dbReference>
<comment type="cofactor">
    <cofactor evidence="1">
        <name>[4Fe-4S] cluster</name>
        <dbReference type="ChEBI" id="CHEBI:49883"/>
    </cofactor>
</comment>
<dbReference type="AlphaFoldDB" id="A0A062VAV4"/>
<dbReference type="eggNOG" id="COG0641">
    <property type="taxonomic scope" value="Bacteria"/>
</dbReference>
<organism evidence="7 8">
    <name type="scientific">Hyphomonas polymorpha PS728</name>
    <dbReference type="NCBI Taxonomy" id="1280954"/>
    <lineage>
        <taxon>Bacteria</taxon>
        <taxon>Pseudomonadati</taxon>
        <taxon>Pseudomonadota</taxon>
        <taxon>Alphaproteobacteria</taxon>
        <taxon>Hyphomonadales</taxon>
        <taxon>Hyphomonadaceae</taxon>
        <taxon>Hyphomonas</taxon>
    </lineage>
</organism>
<dbReference type="GO" id="GO:0016491">
    <property type="term" value="F:oxidoreductase activity"/>
    <property type="evidence" value="ECO:0007669"/>
    <property type="project" value="InterPro"/>
</dbReference>
<dbReference type="PATRIC" id="fig|1280954.3.peg.3117"/>
<dbReference type="GO" id="GO:0051536">
    <property type="term" value="F:iron-sulfur cluster binding"/>
    <property type="evidence" value="ECO:0007669"/>
    <property type="project" value="UniProtKB-KW"/>
</dbReference>
<dbReference type="PANTHER" id="PTHR43273">
    <property type="entry name" value="ANAEROBIC SULFATASE-MATURATING ENZYME HOMOLOG ASLB-RELATED"/>
    <property type="match status" value="1"/>
</dbReference>
<evidence type="ECO:0000256" key="1">
    <source>
        <dbReference type="ARBA" id="ARBA00001966"/>
    </source>
</evidence>
<evidence type="ECO:0000313" key="7">
    <source>
        <dbReference type="EMBL" id="KCZ97322.1"/>
    </source>
</evidence>
<reference evidence="7 8" key="1">
    <citation type="journal article" date="2014" name="Antonie Van Leeuwenhoek">
        <title>Hyphomonas beringensis sp. nov. and Hyphomonas chukchiensis sp. nov., isolated from surface seawater of the Bering Sea and Chukchi Sea.</title>
        <authorList>
            <person name="Li C."/>
            <person name="Lai Q."/>
            <person name="Li G."/>
            <person name="Dong C."/>
            <person name="Wang J."/>
            <person name="Liao Y."/>
            <person name="Shao Z."/>
        </authorList>
    </citation>
    <scope>NUCLEOTIDE SEQUENCE [LARGE SCALE GENOMIC DNA]</scope>
    <source>
        <strain evidence="7 8">PS728</strain>
    </source>
</reference>
<dbReference type="InterPro" id="IPR007197">
    <property type="entry name" value="rSAM"/>
</dbReference>
<dbReference type="SFLD" id="SFLDG01067">
    <property type="entry name" value="SPASM/twitch_domain_containing"/>
    <property type="match status" value="1"/>
</dbReference>